<name>A0A4D7QN64_9HYPH</name>
<evidence type="ECO:0000256" key="1">
    <source>
        <dbReference type="ARBA" id="ARBA00001946"/>
    </source>
</evidence>
<evidence type="ECO:0000259" key="7">
    <source>
        <dbReference type="Pfam" id="PF03328"/>
    </source>
</evidence>
<dbReference type="RefSeq" id="WP_137100045.1">
    <property type="nucleotide sequence ID" value="NZ_CP039865.1"/>
</dbReference>
<feature type="domain" description="HpcH/HpaI aldolase/citrate lyase" evidence="7">
    <location>
        <begin position="14"/>
        <end position="204"/>
    </location>
</feature>
<organism evidence="8 9">
    <name type="scientific">Phreatobacter aquaticus</name>
    <dbReference type="NCBI Taxonomy" id="2570229"/>
    <lineage>
        <taxon>Bacteria</taxon>
        <taxon>Pseudomonadati</taxon>
        <taxon>Pseudomonadota</taxon>
        <taxon>Alphaproteobacteria</taxon>
        <taxon>Hyphomicrobiales</taxon>
        <taxon>Phreatobacteraceae</taxon>
        <taxon>Phreatobacter</taxon>
    </lineage>
</organism>
<keyword evidence="8" id="KW-0456">Lyase</keyword>
<dbReference type="InterPro" id="IPR040442">
    <property type="entry name" value="Pyrv_kinase-like_dom_sf"/>
</dbReference>
<dbReference type="PANTHER" id="PTHR32308:SF0">
    <property type="entry name" value="HPCH_HPAI ALDOLASE_CITRATE LYASE DOMAIN-CONTAINING PROTEIN"/>
    <property type="match status" value="1"/>
</dbReference>
<evidence type="ECO:0000313" key="8">
    <source>
        <dbReference type="EMBL" id="QCK86714.1"/>
    </source>
</evidence>
<dbReference type="EMBL" id="CP039865">
    <property type="protein sequence ID" value="QCK86714.1"/>
    <property type="molecule type" value="Genomic_DNA"/>
</dbReference>
<dbReference type="GO" id="GO:0000287">
    <property type="term" value="F:magnesium ion binding"/>
    <property type="evidence" value="ECO:0007669"/>
    <property type="project" value="TreeGrafter"/>
</dbReference>
<evidence type="ECO:0000256" key="2">
    <source>
        <dbReference type="ARBA" id="ARBA00005568"/>
    </source>
</evidence>
<dbReference type="Gene3D" id="3.20.20.60">
    <property type="entry name" value="Phosphoenolpyruvate-binding domains"/>
    <property type="match status" value="1"/>
</dbReference>
<dbReference type="AlphaFoldDB" id="A0A4D7QN64"/>
<proteinExistence type="inferred from homology"/>
<dbReference type="PIRSF" id="PIRSF015582">
    <property type="entry name" value="Cit_lyase_B"/>
    <property type="match status" value="1"/>
</dbReference>
<evidence type="ECO:0000313" key="9">
    <source>
        <dbReference type="Proteomes" id="UP000298588"/>
    </source>
</evidence>
<keyword evidence="3 6" id="KW-0479">Metal-binding</keyword>
<comment type="cofactor">
    <cofactor evidence="1">
        <name>Mg(2+)</name>
        <dbReference type="ChEBI" id="CHEBI:18420"/>
    </cofactor>
</comment>
<sequence length="299" mass="32254">MPWRSSRRPADLRRSWLFVHGAERARLEAAPSTGADVLIQELEDFTPPARRPEARALARDILPMWRSRGALAAVRINPMEVCGAEDLAAIMAGAPDIVMMSMVATPEQVVALDAGIARLERDYGLPLGSTEIVPNIETAEGLVRTGLIAQASSRVSAALVAAEDMVADLGAERGPDCTELAYVRERFLVECVAAGIVAIDCPYTFSDIEASKADLIWARRRGYKAKSVVDFAQVPGINAELTPAEADVAHARRIVAAFDQSRAEGLERCDVDGLLVEVPTVKGARRLIARAEAFASLPR</sequence>
<protein>
    <submittedName>
        <fullName evidence="8">CoA ester lyase</fullName>
    </submittedName>
</protein>
<dbReference type="GO" id="GO:0016829">
    <property type="term" value="F:lyase activity"/>
    <property type="evidence" value="ECO:0007669"/>
    <property type="project" value="UniProtKB-KW"/>
</dbReference>
<comment type="similarity">
    <text evidence="2">Belongs to the HpcH/HpaI aldolase family.</text>
</comment>
<dbReference type="Proteomes" id="UP000298588">
    <property type="component" value="Chromosome"/>
</dbReference>
<dbReference type="InterPro" id="IPR005000">
    <property type="entry name" value="Aldolase/citrate-lyase_domain"/>
</dbReference>
<dbReference type="InterPro" id="IPR015813">
    <property type="entry name" value="Pyrv/PenolPyrv_kinase-like_dom"/>
</dbReference>
<reference evidence="8 9" key="1">
    <citation type="submission" date="2019-04" db="EMBL/GenBank/DDBJ databases">
        <title>Phreatobacter aquaticus sp. nov.</title>
        <authorList>
            <person name="Choi A."/>
            <person name="Baek K."/>
        </authorList>
    </citation>
    <scope>NUCLEOTIDE SEQUENCE [LARGE SCALE GENOMIC DNA]</scope>
    <source>
        <strain evidence="8 9">NMCR1094</strain>
    </source>
</reference>
<dbReference type="SUPFAM" id="SSF51621">
    <property type="entry name" value="Phosphoenolpyruvate/pyruvate domain"/>
    <property type="match status" value="1"/>
</dbReference>
<evidence type="ECO:0000256" key="4">
    <source>
        <dbReference type="ARBA" id="ARBA00022842"/>
    </source>
</evidence>
<evidence type="ECO:0000256" key="5">
    <source>
        <dbReference type="PIRSR" id="PIRSR015582-1"/>
    </source>
</evidence>
<feature type="binding site" evidence="6">
    <location>
        <position position="137"/>
    </location>
    <ligand>
        <name>Mg(2+)</name>
        <dbReference type="ChEBI" id="CHEBI:18420"/>
    </ligand>
</feature>
<gene>
    <name evidence="8" type="ORF">E8L99_13570</name>
</gene>
<dbReference type="OrthoDB" id="9800547at2"/>
<dbReference type="KEGG" id="paqt:E8L99_13570"/>
<feature type="binding site" evidence="6">
    <location>
        <position position="164"/>
    </location>
    <ligand>
        <name>Mg(2+)</name>
        <dbReference type="ChEBI" id="CHEBI:18420"/>
    </ligand>
</feature>
<evidence type="ECO:0000256" key="3">
    <source>
        <dbReference type="ARBA" id="ARBA00022723"/>
    </source>
</evidence>
<evidence type="ECO:0000256" key="6">
    <source>
        <dbReference type="PIRSR" id="PIRSR015582-2"/>
    </source>
</evidence>
<feature type="binding site" evidence="5">
    <location>
        <position position="137"/>
    </location>
    <ligand>
        <name>substrate</name>
    </ligand>
</feature>
<dbReference type="PANTHER" id="PTHR32308">
    <property type="entry name" value="LYASE BETA SUBUNIT, PUTATIVE (AFU_ORTHOLOGUE AFUA_4G13030)-RELATED"/>
    <property type="match status" value="1"/>
</dbReference>
<accession>A0A4D7QN64</accession>
<dbReference type="InterPro" id="IPR011206">
    <property type="entry name" value="Citrate_lyase_beta/mcl1/mcl2"/>
</dbReference>
<keyword evidence="9" id="KW-1185">Reference proteome</keyword>
<dbReference type="Pfam" id="PF03328">
    <property type="entry name" value="HpcH_HpaI"/>
    <property type="match status" value="1"/>
</dbReference>
<feature type="binding site" evidence="5">
    <location>
        <position position="75"/>
    </location>
    <ligand>
        <name>substrate</name>
    </ligand>
</feature>
<keyword evidence="4 6" id="KW-0460">Magnesium</keyword>
<dbReference type="GO" id="GO:0006107">
    <property type="term" value="P:oxaloacetate metabolic process"/>
    <property type="evidence" value="ECO:0007669"/>
    <property type="project" value="TreeGrafter"/>
</dbReference>